<protein>
    <recommendedName>
        <fullName evidence="3">Rhodanese domain-containing protein</fullName>
    </recommendedName>
</protein>
<dbReference type="AlphaFoldDB" id="K9G6S7"/>
<name>K9G6S7_PEND1</name>
<reference evidence="2" key="1">
    <citation type="journal article" date="2012" name="BMC Genomics">
        <title>Genome sequence of the necrotrophic fungus Penicillium digitatum, the main postharvest pathogen of citrus.</title>
        <authorList>
            <person name="Marcet-Houben M."/>
            <person name="Ballester A.-R."/>
            <person name="de la Fuente B."/>
            <person name="Harries E."/>
            <person name="Marcos J.F."/>
            <person name="Gonzalez-Candelas L."/>
            <person name="Gabaldon T."/>
        </authorList>
    </citation>
    <scope>NUCLEOTIDE SEQUENCE [LARGE SCALE GENOMIC DNA]</scope>
    <source>
        <strain evidence="2">Pd1 / CECT 20795</strain>
    </source>
</reference>
<evidence type="ECO:0000313" key="2">
    <source>
        <dbReference type="Proteomes" id="UP000009886"/>
    </source>
</evidence>
<evidence type="ECO:0000313" key="1">
    <source>
        <dbReference type="EMBL" id="EKV17660.1"/>
    </source>
</evidence>
<dbReference type="SUPFAM" id="SSF52821">
    <property type="entry name" value="Rhodanese/Cell cycle control phosphatase"/>
    <property type="match status" value="1"/>
</dbReference>
<comment type="caution">
    <text evidence="1">The sequence shown here is derived from an EMBL/GenBank/DDBJ whole genome shotgun (WGS) entry which is preliminary data.</text>
</comment>
<sequence>MSAELPWHAAYPSPRGAAPSISREELLQWIQEGRQAGKDFILVDLRRTDYESLYPMIPTLYSLVSNSRVKDVIWYCGESCEINMTTTSSSASSNLSSGSSAGRGTRAGGWFADHLEDHHDTEVKSWVLSGGIKGWVAAGPDYTSWMDGYEASVWIK</sequence>
<dbReference type="OrthoDB" id="8300214at2759"/>
<dbReference type="HOGENOM" id="CLU_107716_0_0_1"/>
<accession>K9G6S7</accession>
<gene>
    <name evidence="1" type="ORF">PDIP_30730</name>
</gene>
<dbReference type="KEGG" id="pdp:PDIP_30730"/>
<dbReference type="EMBL" id="AKCU01000203">
    <property type="protein sequence ID" value="EKV17660.1"/>
    <property type="molecule type" value="Genomic_DNA"/>
</dbReference>
<proteinExistence type="predicted"/>
<dbReference type="Gene3D" id="3.40.250.10">
    <property type="entry name" value="Rhodanese-like domain"/>
    <property type="match status" value="1"/>
</dbReference>
<dbReference type="Proteomes" id="UP000009886">
    <property type="component" value="Unassembled WGS sequence"/>
</dbReference>
<dbReference type="InterPro" id="IPR036873">
    <property type="entry name" value="Rhodanese-like_dom_sf"/>
</dbReference>
<evidence type="ECO:0008006" key="3">
    <source>
        <dbReference type="Google" id="ProtNLM"/>
    </source>
</evidence>
<dbReference type="VEuPathDB" id="FungiDB:PDIP_30730"/>
<organism evidence="1 2">
    <name type="scientific">Penicillium digitatum (strain Pd1 / CECT 20795)</name>
    <name type="common">Green mold</name>
    <dbReference type="NCBI Taxonomy" id="1170230"/>
    <lineage>
        <taxon>Eukaryota</taxon>
        <taxon>Fungi</taxon>
        <taxon>Dikarya</taxon>
        <taxon>Ascomycota</taxon>
        <taxon>Pezizomycotina</taxon>
        <taxon>Eurotiomycetes</taxon>
        <taxon>Eurotiomycetidae</taxon>
        <taxon>Eurotiales</taxon>
        <taxon>Aspergillaceae</taxon>
        <taxon>Penicillium</taxon>
    </lineage>
</organism>